<reference evidence="1 2" key="1">
    <citation type="journal article" date="2017" name="Mycologia">
        <title>Bifiguratus adelaidae, gen. et sp. nov., a new member of Mucoromycotina in endophytic and soil-dwelling habitats.</title>
        <authorList>
            <person name="Torres-Cruz T.J."/>
            <person name="Billingsley Tobias T.L."/>
            <person name="Almatruk M."/>
            <person name="Hesse C."/>
            <person name="Kuske C.R."/>
            <person name="Desiro A."/>
            <person name="Benucci G.M."/>
            <person name="Bonito G."/>
            <person name="Stajich J.E."/>
            <person name="Dunlap C."/>
            <person name="Arnold A.E."/>
            <person name="Porras-Alfaro A."/>
        </authorList>
    </citation>
    <scope>NUCLEOTIDE SEQUENCE [LARGE SCALE GENOMIC DNA]</scope>
    <source>
        <strain evidence="1 2">AZ0501</strain>
    </source>
</reference>
<evidence type="ECO:0000313" key="1">
    <source>
        <dbReference type="EMBL" id="OZJ02320.1"/>
    </source>
</evidence>
<dbReference type="Proteomes" id="UP000242875">
    <property type="component" value="Unassembled WGS sequence"/>
</dbReference>
<keyword evidence="2" id="KW-1185">Reference proteome</keyword>
<protein>
    <submittedName>
        <fullName evidence="1">Uncharacterized protein</fullName>
    </submittedName>
</protein>
<dbReference type="InterPro" id="IPR020338">
    <property type="entry name" value="SMN_gemin7"/>
</dbReference>
<evidence type="ECO:0000313" key="2">
    <source>
        <dbReference type="Proteomes" id="UP000242875"/>
    </source>
</evidence>
<dbReference type="AlphaFoldDB" id="A0A261XVE3"/>
<comment type="caution">
    <text evidence="1">The sequence shown here is derived from an EMBL/GenBank/DDBJ whole genome shotgun (WGS) entry which is preliminary data.</text>
</comment>
<proteinExistence type="predicted"/>
<dbReference type="GO" id="GO:0034719">
    <property type="term" value="C:SMN-Sm protein complex"/>
    <property type="evidence" value="ECO:0007669"/>
    <property type="project" value="InterPro"/>
</dbReference>
<dbReference type="OrthoDB" id="70763at2759"/>
<gene>
    <name evidence="1" type="ORF">BZG36_04449</name>
</gene>
<accession>A0A261XVE3</accession>
<organism evidence="1 2">
    <name type="scientific">Bifiguratus adelaidae</name>
    <dbReference type="NCBI Taxonomy" id="1938954"/>
    <lineage>
        <taxon>Eukaryota</taxon>
        <taxon>Fungi</taxon>
        <taxon>Fungi incertae sedis</taxon>
        <taxon>Mucoromycota</taxon>
        <taxon>Mucoromycotina</taxon>
        <taxon>Endogonomycetes</taxon>
        <taxon>Endogonales</taxon>
        <taxon>Endogonales incertae sedis</taxon>
        <taxon>Bifiguratus</taxon>
    </lineage>
</organism>
<sequence length="94" mass="10486">MSLASDEEASLDTLQERSLLFWIHAQKTKPLVKIHVYGGGSLSQSNTLKAVFRATDSEHNRFRLDALETPVGVYKNAVVRGQDVETLEFYTSTA</sequence>
<dbReference type="Gene3D" id="2.30.30.100">
    <property type="match status" value="1"/>
</dbReference>
<dbReference type="EMBL" id="MVBO01000164">
    <property type="protein sequence ID" value="OZJ02320.1"/>
    <property type="molecule type" value="Genomic_DNA"/>
</dbReference>
<name>A0A261XVE3_9FUNG</name>
<dbReference type="Pfam" id="PF11095">
    <property type="entry name" value="Gemin7"/>
    <property type="match status" value="1"/>
</dbReference>